<gene>
    <name evidence="5" type="ordered locus">Solca_2976</name>
</gene>
<dbReference type="InterPro" id="IPR009057">
    <property type="entry name" value="Homeodomain-like_sf"/>
</dbReference>
<keyword evidence="1" id="KW-0805">Transcription regulation</keyword>
<evidence type="ECO:0000313" key="6">
    <source>
        <dbReference type="Proteomes" id="UP000007590"/>
    </source>
</evidence>
<organism evidence="5 6">
    <name type="scientific">Solitalea canadensis (strain ATCC 29591 / DSM 3403 / JCM 21819 / LMG 8368 / NBRC 15130 / NCIMB 12057 / USAM 9D)</name>
    <name type="common">Flexibacter canadensis</name>
    <dbReference type="NCBI Taxonomy" id="929556"/>
    <lineage>
        <taxon>Bacteria</taxon>
        <taxon>Pseudomonadati</taxon>
        <taxon>Bacteroidota</taxon>
        <taxon>Sphingobacteriia</taxon>
        <taxon>Sphingobacteriales</taxon>
        <taxon>Sphingobacteriaceae</taxon>
        <taxon>Solitalea</taxon>
    </lineage>
</organism>
<evidence type="ECO:0000256" key="2">
    <source>
        <dbReference type="ARBA" id="ARBA00023125"/>
    </source>
</evidence>
<proteinExistence type="predicted"/>
<dbReference type="Pfam" id="PF12833">
    <property type="entry name" value="HTH_18"/>
    <property type="match status" value="1"/>
</dbReference>
<protein>
    <submittedName>
        <fullName evidence="5">DNA-binding domain-containing protein, AraC-type</fullName>
    </submittedName>
</protein>
<dbReference type="STRING" id="929556.Solca_2976"/>
<dbReference type="HOGENOM" id="CLU_000445_88_2_10"/>
<accession>H8KNJ7</accession>
<dbReference type="SMART" id="SM00342">
    <property type="entry name" value="HTH_ARAC"/>
    <property type="match status" value="1"/>
</dbReference>
<name>H8KNJ7_SOLCM</name>
<keyword evidence="2 5" id="KW-0238">DNA-binding</keyword>
<dbReference type="PRINTS" id="PR00032">
    <property type="entry name" value="HTHARAC"/>
</dbReference>
<dbReference type="EMBL" id="CP003349">
    <property type="protein sequence ID" value="AFD07995.1"/>
    <property type="molecule type" value="Genomic_DNA"/>
</dbReference>
<reference evidence="5" key="1">
    <citation type="submission" date="2012-02" db="EMBL/GenBank/DDBJ databases">
        <title>The complete genome of Solitalea canadensis DSM 3403.</title>
        <authorList>
            <consortium name="US DOE Joint Genome Institute (JGI-PGF)"/>
            <person name="Lucas S."/>
            <person name="Copeland A."/>
            <person name="Lapidus A."/>
            <person name="Glavina del Rio T."/>
            <person name="Dalin E."/>
            <person name="Tice H."/>
            <person name="Bruce D."/>
            <person name="Goodwin L."/>
            <person name="Pitluck S."/>
            <person name="Peters L."/>
            <person name="Ovchinnikova G."/>
            <person name="Lu M."/>
            <person name="Kyrpides N."/>
            <person name="Mavromatis K."/>
            <person name="Ivanova N."/>
            <person name="Brettin T."/>
            <person name="Detter J.C."/>
            <person name="Han C."/>
            <person name="Larimer F."/>
            <person name="Land M."/>
            <person name="Hauser L."/>
            <person name="Markowitz V."/>
            <person name="Cheng J.-F."/>
            <person name="Hugenholtz P."/>
            <person name="Woyke T."/>
            <person name="Wu D."/>
            <person name="Spring S."/>
            <person name="Schroeder M."/>
            <person name="Kopitz M."/>
            <person name="Brambilla E."/>
            <person name="Klenk H.-P."/>
            <person name="Eisen J.A."/>
        </authorList>
    </citation>
    <scope>NUCLEOTIDE SEQUENCE</scope>
    <source>
        <strain evidence="5">DSM 3403</strain>
    </source>
</reference>
<dbReference type="eggNOG" id="COG2207">
    <property type="taxonomic scope" value="Bacteria"/>
</dbReference>
<dbReference type="KEGG" id="scn:Solca_2976"/>
<keyword evidence="3" id="KW-0804">Transcription</keyword>
<sequence length="293" mass="33731">MLTEKTGLQFHKARKDISPVLLETLLKDGIWQNHTNYFSVLWIRKGDGMIETDFIKTDYSADTVYCFNNYQPFVLHPQVKTEGLLLQFHPNFFCIETYQHEVGCNGLLFNSVFDIGPISIQESESHELLTVLRSIEQEKEITGIATNELVFSYLKIFLVKLTRLKTTQSPLTGTSKATPGSLEKLIGLINENCTIEHKAAFYANQLNVSIKSLSNTCRKHFRKGISALISEKLLLKAKWELLHTDKPVKQVADSLGFKDEYYFSRFFKKHIGLSPKLFREKEWEIRKGYLSIP</sequence>
<dbReference type="PANTHER" id="PTHR43280">
    <property type="entry name" value="ARAC-FAMILY TRANSCRIPTIONAL REGULATOR"/>
    <property type="match status" value="1"/>
</dbReference>
<dbReference type="SUPFAM" id="SSF46689">
    <property type="entry name" value="Homeodomain-like"/>
    <property type="match status" value="1"/>
</dbReference>
<dbReference type="InterPro" id="IPR018060">
    <property type="entry name" value="HTH_AraC"/>
</dbReference>
<dbReference type="GO" id="GO:0003700">
    <property type="term" value="F:DNA-binding transcription factor activity"/>
    <property type="evidence" value="ECO:0007669"/>
    <property type="project" value="InterPro"/>
</dbReference>
<feature type="domain" description="HTH araC/xylS-type" evidence="4">
    <location>
        <begin position="183"/>
        <end position="281"/>
    </location>
</feature>
<evidence type="ECO:0000256" key="3">
    <source>
        <dbReference type="ARBA" id="ARBA00023163"/>
    </source>
</evidence>
<dbReference type="Gene3D" id="1.10.10.60">
    <property type="entry name" value="Homeodomain-like"/>
    <property type="match status" value="1"/>
</dbReference>
<dbReference type="OrthoDB" id="2585681at2"/>
<dbReference type="Proteomes" id="UP000007590">
    <property type="component" value="Chromosome"/>
</dbReference>
<evidence type="ECO:0000259" key="4">
    <source>
        <dbReference type="PROSITE" id="PS01124"/>
    </source>
</evidence>
<dbReference type="AlphaFoldDB" id="H8KNJ7"/>
<evidence type="ECO:0000256" key="1">
    <source>
        <dbReference type="ARBA" id="ARBA00023015"/>
    </source>
</evidence>
<evidence type="ECO:0000313" key="5">
    <source>
        <dbReference type="EMBL" id="AFD07995.1"/>
    </source>
</evidence>
<dbReference type="PANTHER" id="PTHR43280:SF32">
    <property type="entry name" value="TRANSCRIPTIONAL REGULATORY PROTEIN"/>
    <property type="match status" value="1"/>
</dbReference>
<dbReference type="InterPro" id="IPR020449">
    <property type="entry name" value="Tscrpt_reg_AraC-type_HTH"/>
</dbReference>
<dbReference type="PROSITE" id="PS01124">
    <property type="entry name" value="HTH_ARAC_FAMILY_2"/>
    <property type="match status" value="1"/>
</dbReference>
<dbReference type="RefSeq" id="WP_014681222.1">
    <property type="nucleotide sequence ID" value="NC_017770.1"/>
</dbReference>
<keyword evidence="6" id="KW-1185">Reference proteome</keyword>
<dbReference type="GO" id="GO:0043565">
    <property type="term" value="F:sequence-specific DNA binding"/>
    <property type="evidence" value="ECO:0007669"/>
    <property type="project" value="InterPro"/>
</dbReference>